<dbReference type="Proteomes" id="UP000186905">
    <property type="component" value="Unassembled WGS sequence"/>
</dbReference>
<keyword evidence="1 4" id="KW-0808">Transferase</keyword>
<dbReference type="GO" id="GO:0008080">
    <property type="term" value="F:N-acetyltransferase activity"/>
    <property type="evidence" value="ECO:0007669"/>
    <property type="project" value="TreeGrafter"/>
</dbReference>
<dbReference type="CDD" id="cd04301">
    <property type="entry name" value="NAT_SF"/>
    <property type="match status" value="1"/>
</dbReference>
<evidence type="ECO:0000256" key="2">
    <source>
        <dbReference type="ARBA" id="ARBA00023315"/>
    </source>
</evidence>
<sequence>MNISLVAPSLSSTDMLLKLVEELFEYEVLPQKVEQTSQAIHQLISNPELGQAWFIEVEQEGEKLIAGHIIVSYSFSLEYGGRIGLIDQFYLKPEWRQQGIGTALIPQIEQHVTEAGVHALSLEVNIGNAGARSFYEKHGFVPRRQFCMMTKVIKQEEMPLNIAS</sequence>
<keyword evidence="5" id="KW-1185">Reference proteome</keyword>
<comment type="caution">
    <text evidence="4">The sequence shown here is derived from an EMBL/GenBank/DDBJ whole genome shotgun (WGS) entry which is preliminary data.</text>
</comment>
<organism evidence="4 5">
    <name type="scientific">Photobacterium proteolyticum</name>
    <dbReference type="NCBI Taxonomy" id="1903952"/>
    <lineage>
        <taxon>Bacteria</taxon>
        <taxon>Pseudomonadati</taxon>
        <taxon>Pseudomonadota</taxon>
        <taxon>Gammaproteobacteria</taxon>
        <taxon>Vibrionales</taxon>
        <taxon>Vibrionaceae</taxon>
        <taxon>Photobacterium</taxon>
    </lineage>
</organism>
<dbReference type="InterPro" id="IPR051016">
    <property type="entry name" value="Diverse_Substrate_AcTransf"/>
</dbReference>
<dbReference type="EMBL" id="MJIL01000097">
    <property type="protein sequence ID" value="OLQ70549.1"/>
    <property type="molecule type" value="Genomic_DNA"/>
</dbReference>
<dbReference type="AlphaFoldDB" id="A0A1Q9G8H6"/>
<dbReference type="RefSeq" id="WP_075767841.1">
    <property type="nucleotide sequence ID" value="NZ_MJIL01000097.1"/>
</dbReference>
<name>A0A1Q9G8H6_9GAMM</name>
<evidence type="ECO:0000259" key="3">
    <source>
        <dbReference type="PROSITE" id="PS51186"/>
    </source>
</evidence>
<dbReference type="SUPFAM" id="SSF55729">
    <property type="entry name" value="Acyl-CoA N-acyltransferases (Nat)"/>
    <property type="match status" value="1"/>
</dbReference>
<reference evidence="4 5" key="1">
    <citation type="submission" date="2016-09" db="EMBL/GenBank/DDBJ databases">
        <title>Photobacterium proteolyticum sp. nov. a protease producing bacterium isolated from ocean sediments of Laizhou Bay.</title>
        <authorList>
            <person name="Li Y."/>
        </authorList>
    </citation>
    <scope>NUCLEOTIDE SEQUENCE [LARGE SCALE GENOMIC DNA]</scope>
    <source>
        <strain evidence="4 5">13-12</strain>
    </source>
</reference>
<proteinExistence type="predicted"/>
<dbReference type="OrthoDB" id="9797417at2"/>
<accession>A0A1Q9G8H6</accession>
<dbReference type="Pfam" id="PF00583">
    <property type="entry name" value="Acetyltransf_1"/>
    <property type="match status" value="1"/>
</dbReference>
<evidence type="ECO:0000256" key="1">
    <source>
        <dbReference type="ARBA" id="ARBA00022679"/>
    </source>
</evidence>
<evidence type="ECO:0000313" key="4">
    <source>
        <dbReference type="EMBL" id="OLQ70549.1"/>
    </source>
</evidence>
<protein>
    <submittedName>
        <fullName evidence="4">GNAT family N-acetyltransferase</fullName>
    </submittedName>
</protein>
<dbReference type="PANTHER" id="PTHR10545:SF29">
    <property type="entry name" value="GH14572P-RELATED"/>
    <property type="match status" value="1"/>
</dbReference>
<dbReference type="InterPro" id="IPR000182">
    <property type="entry name" value="GNAT_dom"/>
</dbReference>
<dbReference type="STRING" id="1903952.BIT28_26970"/>
<gene>
    <name evidence="4" type="ORF">BIT28_26970</name>
</gene>
<dbReference type="PANTHER" id="PTHR10545">
    <property type="entry name" value="DIAMINE N-ACETYLTRANSFERASE"/>
    <property type="match status" value="1"/>
</dbReference>
<keyword evidence="2" id="KW-0012">Acyltransferase</keyword>
<dbReference type="Gene3D" id="3.40.630.30">
    <property type="match status" value="1"/>
</dbReference>
<evidence type="ECO:0000313" key="5">
    <source>
        <dbReference type="Proteomes" id="UP000186905"/>
    </source>
</evidence>
<dbReference type="InterPro" id="IPR016181">
    <property type="entry name" value="Acyl_CoA_acyltransferase"/>
</dbReference>
<dbReference type="PROSITE" id="PS51186">
    <property type="entry name" value="GNAT"/>
    <property type="match status" value="1"/>
</dbReference>
<feature type="domain" description="N-acetyltransferase" evidence="3">
    <location>
        <begin position="1"/>
        <end position="159"/>
    </location>
</feature>